<organism evidence="7 8">
    <name type="scientific">Aphanomyces stellatus</name>
    <dbReference type="NCBI Taxonomy" id="120398"/>
    <lineage>
        <taxon>Eukaryota</taxon>
        <taxon>Sar</taxon>
        <taxon>Stramenopiles</taxon>
        <taxon>Oomycota</taxon>
        <taxon>Saprolegniomycetes</taxon>
        <taxon>Saprolegniales</taxon>
        <taxon>Verrucalvaceae</taxon>
        <taxon>Aphanomyces</taxon>
    </lineage>
</organism>
<dbReference type="GO" id="GO:0034411">
    <property type="term" value="P:cell wall (1-&gt;3)-beta-D-glucan biosynthetic process"/>
    <property type="evidence" value="ECO:0007669"/>
    <property type="project" value="TreeGrafter"/>
</dbReference>
<dbReference type="Pfam" id="PF03198">
    <property type="entry name" value="Glyco_hydro_72"/>
    <property type="match status" value="1"/>
</dbReference>
<dbReference type="AlphaFoldDB" id="A0A485L1I5"/>
<keyword evidence="8" id="KW-1185">Reference proteome</keyword>
<protein>
    <submittedName>
        <fullName evidence="7">Aste57867_14764 protein</fullName>
    </submittedName>
</protein>
<feature type="region of interest" description="Disordered" evidence="5">
    <location>
        <begin position="1"/>
        <end position="24"/>
    </location>
</feature>
<evidence type="ECO:0000313" key="7">
    <source>
        <dbReference type="EMBL" id="VFT91582.1"/>
    </source>
</evidence>
<dbReference type="InterPro" id="IPR017853">
    <property type="entry name" value="GH"/>
</dbReference>
<dbReference type="PANTHER" id="PTHR31468">
    <property type="entry name" value="1,3-BETA-GLUCANOSYLTRANSFERASE GAS1"/>
    <property type="match status" value="1"/>
</dbReference>
<evidence type="ECO:0000256" key="5">
    <source>
        <dbReference type="SAM" id="MobiDB-lite"/>
    </source>
</evidence>
<evidence type="ECO:0000256" key="1">
    <source>
        <dbReference type="ARBA" id="ARBA00007528"/>
    </source>
</evidence>
<dbReference type="OrthoDB" id="421038at2759"/>
<dbReference type="InterPro" id="IPR004886">
    <property type="entry name" value="Glucanosyltransferase"/>
</dbReference>
<dbReference type="EMBL" id="CAADRA010005595">
    <property type="protein sequence ID" value="VFT91582.1"/>
    <property type="molecule type" value="Genomic_DNA"/>
</dbReference>
<proteinExistence type="inferred from homology"/>
<comment type="similarity">
    <text evidence="1">Belongs to the glycosyl hydrolase 72 family.</text>
</comment>
<dbReference type="EMBL" id="VJMH01005574">
    <property type="protein sequence ID" value="KAF0694353.1"/>
    <property type="molecule type" value="Genomic_DNA"/>
</dbReference>
<evidence type="ECO:0000256" key="3">
    <source>
        <dbReference type="ARBA" id="ARBA00023157"/>
    </source>
</evidence>
<evidence type="ECO:0000313" key="8">
    <source>
        <dbReference type="Proteomes" id="UP000332933"/>
    </source>
</evidence>
<evidence type="ECO:0000256" key="2">
    <source>
        <dbReference type="ARBA" id="ARBA00022729"/>
    </source>
</evidence>
<evidence type="ECO:0000313" key="6">
    <source>
        <dbReference type="EMBL" id="KAF0694353.1"/>
    </source>
</evidence>
<name>A0A485L1I5_9STRA</name>
<dbReference type="SUPFAM" id="SSF51445">
    <property type="entry name" value="(Trans)glycosidases"/>
    <property type="match status" value="1"/>
</dbReference>
<keyword evidence="4" id="KW-0325">Glycoprotein</keyword>
<accession>A0A485L1I5</accession>
<keyword evidence="3" id="KW-1015">Disulfide bond</keyword>
<dbReference type="Gene3D" id="3.20.20.80">
    <property type="entry name" value="Glycosidases"/>
    <property type="match status" value="1"/>
</dbReference>
<reference evidence="7 8" key="1">
    <citation type="submission" date="2019-03" db="EMBL/GenBank/DDBJ databases">
        <authorList>
            <person name="Gaulin E."/>
            <person name="Dumas B."/>
        </authorList>
    </citation>
    <scope>NUCLEOTIDE SEQUENCE [LARGE SCALE GENOMIC DNA]</scope>
    <source>
        <strain evidence="7">CBS 568.67</strain>
    </source>
</reference>
<dbReference type="GO" id="GO:0042124">
    <property type="term" value="F:1,3-beta-glucanosyltransferase activity"/>
    <property type="evidence" value="ECO:0007669"/>
    <property type="project" value="TreeGrafter"/>
</dbReference>
<dbReference type="PANTHER" id="PTHR31468:SF2">
    <property type="entry name" value="1,3-BETA-GLUCANOSYLTRANSFERASE GAS1"/>
    <property type="match status" value="1"/>
</dbReference>
<sequence length="591" mass="64303">MVPVGGEDNLQVPPFRATTSKETHTTRFPSQDHEVMQPSSLLVSLVLVAALSCVHALPPIVVRGNYMYNSATGERFVMRGITYEYDVSNDNYEKNSKDAIARAVKDFDGTLNTLRIYQVNPEKNYSAFMQHMEEEKIYVMIAASPGTQDYFGSYRWSPIAKASPPWGNPTCYPSYLLHYGKRIAAMFSAYNHTLGLIMANEVMQASLIAAPCVKQYVADLKNWMRTKHDRMRLLPLAYAAADGAYIGEKGEEKPAVPVDANEYAVAKIQGLLCGDTMVNGQMMSSIDIYLINEYRWCPGSKYENTYAYLQRMAAGVPIVMALGEYGCDKSPPRDFAMIPYLFGDSTKSQGFSDVFSGGFVYSFGEANLGKDTFFPLFIGGDTSITGKPGTTATPAYANLLKQFKANPPFTSYEKATWSAENATDRCTWAPTVLSKIDASNKRATAAGWIPKDCANVKIIPSNWWWMDSREGMGCWGDGSPCNVEVKKDDATLSQKAFCGGWSPVVKECAKDDECGKNGGKCSPDNKCICTGCMTGPGCKIAINDDLICNTKTGAPTPPTRDAGPSPAVGAKSSAATTVLAAATVLALALFV</sequence>
<reference evidence="6" key="2">
    <citation type="submission" date="2019-06" db="EMBL/GenBank/DDBJ databases">
        <title>Genomics analysis of Aphanomyces spp. identifies a new class of oomycete effector associated with host adaptation.</title>
        <authorList>
            <person name="Gaulin E."/>
        </authorList>
    </citation>
    <scope>NUCLEOTIDE SEQUENCE</scope>
    <source>
        <strain evidence="6">CBS 578.67</strain>
    </source>
</reference>
<dbReference type="Proteomes" id="UP000332933">
    <property type="component" value="Unassembled WGS sequence"/>
</dbReference>
<gene>
    <name evidence="7" type="primary">Aste57867_14764</name>
    <name evidence="6" type="ORF">As57867_014709</name>
    <name evidence="7" type="ORF">ASTE57867_14764</name>
</gene>
<evidence type="ECO:0000256" key="4">
    <source>
        <dbReference type="ARBA" id="ARBA00023180"/>
    </source>
</evidence>
<dbReference type="GO" id="GO:0005886">
    <property type="term" value="C:plasma membrane"/>
    <property type="evidence" value="ECO:0007669"/>
    <property type="project" value="TreeGrafter"/>
</dbReference>
<keyword evidence="2" id="KW-0732">Signal</keyword>